<dbReference type="PANTHER" id="PTHR45184">
    <property type="entry name" value="DNAJ PROTEIN ERDJ3A"/>
    <property type="match status" value="1"/>
</dbReference>
<keyword evidence="3" id="KW-1185">Reference proteome</keyword>
<dbReference type="EMBL" id="CAID01000005">
    <property type="protein sequence ID" value="CEF98146.1"/>
    <property type="molecule type" value="Genomic_DNA"/>
</dbReference>
<dbReference type="PANTHER" id="PTHR45184:SF1">
    <property type="entry name" value="DNAJ PROTEIN ERDJ3A"/>
    <property type="match status" value="1"/>
</dbReference>
<evidence type="ECO:0000256" key="1">
    <source>
        <dbReference type="SAM" id="MobiDB-lite"/>
    </source>
</evidence>
<sequence length="783" mass="85727">MTKTMETSSSRRAATGGAATRRTRGTWDRLARTLALALSLGLARGVGARAEVVRLDLETYERDALRSREPWVVYFTGSAEKCAICEEVSRQFVKASESAVGTLGVRFGTMDVTAEGFDLERLGRVARLSTIPAIEAYPTTATLNPYDARRSAKMAMSFPIADPTSGRVGDISSRAIATFAERALPTHLVERVNATSLRDASSIRTGAASGLPTAVILTNKPTTSALLKSMSHAFEGRMRFVEVAYEGSDAPALPGAEGGAPRLGVYPADGSAPIFPESDSMKREVVMEFLNTHAGPEVELKMETIAVGGSQSEKTPEDDGSSGSILKPVTATAFVDEVLSSKKIQIVAFTKAGERCGKTVDAVPEKLSGFVAVVGLREFIVHDDDDEATALVKKVGAFKDDSDRCVEIVMFPKAEDDDDDAREPVIFKPSNGDSFTRMDLEEFIRENLQDNSIFVTAKTMDKSLFGIASTAPRVIMFMEETDQQSRDIVHVASAVHKDFIFGVITEDDEALMEQFQITSKPSLLVVYRETQEDESNENMRMSVQKYPLSELSLPMVNAWLHEVRKRVIGVDKDAVVPMPKSVDTPSALDEECAAKGGLCVVAFIKNDDASQLMILHTLAKDLYGKPYHFAVVDPVKQRTFASVFDVNNPVDYPTVAILATRTSRYATHKGAFEREPLREFCANVLSGKVKTWRFQEMPKLVEGGEKVEEVVEEIIEEEFDLSDIMGEEVEGEAALSREQLAAKAEEEAKAEAARRAQEEAERAAAAPKKKKKKRKGKKKKTEL</sequence>
<dbReference type="InParanoid" id="A0A090M1S7"/>
<accession>A0A090M1S7</accession>
<dbReference type="Gene3D" id="3.40.30.10">
    <property type="entry name" value="Glutaredoxin"/>
    <property type="match status" value="2"/>
</dbReference>
<dbReference type="SUPFAM" id="SSF52833">
    <property type="entry name" value="Thioredoxin-like"/>
    <property type="match status" value="1"/>
</dbReference>
<dbReference type="GeneID" id="9834552"/>
<name>A0A090M1S7_OSTTA</name>
<dbReference type="RefSeq" id="XP_022839106.1">
    <property type="nucleotide sequence ID" value="XM_022984367.1"/>
</dbReference>
<feature type="region of interest" description="Disordered" evidence="1">
    <location>
        <begin position="735"/>
        <end position="783"/>
    </location>
</feature>
<protein>
    <submittedName>
        <fullName evidence="2">Thioredoxin-like fold</fullName>
    </submittedName>
</protein>
<organism evidence="2 3">
    <name type="scientific">Ostreococcus tauri</name>
    <name type="common">Marine green alga</name>
    <dbReference type="NCBI Taxonomy" id="70448"/>
    <lineage>
        <taxon>Eukaryota</taxon>
        <taxon>Viridiplantae</taxon>
        <taxon>Chlorophyta</taxon>
        <taxon>Mamiellophyceae</taxon>
        <taxon>Mamiellales</taxon>
        <taxon>Bathycoccaceae</taxon>
        <taxon>Ostreococcus</taxon>
    </lineage>
</organism>
<dbReference type="Proteomes" id="UP000009170">
    <property type="component" value="Unassembled WGS sequence"/>
</dbReference>
<feature type="compositionally biased region" description="Low complexity" evidence="1">
    <location>
        <begin position="7"/>
        <end position="20"/>
    </location>
</feature>
<dbReference type="InterPro" id="IPR036249">
    <property type="entry name" value="Thioredoxin-like_sf"/>
</dbReference>
<dbReference type="OrthoDB" id="511561at2759"/>
<feature type="compositionally biased region" description="Basic residues" evidence="1">
    <location>
        <begin position="767"/>
        <end position="783"/>
    </location>
</feature>
<reference evidence="3" key="1">
    <citation type="journal article" date="2006" name="Proc. Natl. Acad. Sci. U.S.A.">
        <title>Genome analysis of the smallest free-living eukaryote Ostreococcus tauri unveils many unique features.</title>
        <authorList>
            <person name="Derelle E."/>
            <person name="Ferraz C."/>
            <person name="Rombauts S."/>
            <person name="Rouze P."/>
            <person name="Worden A.Z."/>
            <person name="Robbens S."/>
            <person name="Partensky F."/>
            <person name="Degroeve S."/>
            <person name="Echeynie S."/>
            <person name="Cooke R."/>
            <person name="Saeys Y."/>
            <person name="Wuyts J."/>
            <person name="Jabbari K."/>
            <person name="Bowler C."/>
            <person name="Panaud O."/>
            <person name="Piegu B."/>
            <person name="Ball S.G."/>
            <person name="Ral J.-P."/>
            <person name="Bouget F.-Y."/>
            <person name="Piganeau G."/>
            <person name="De Baets B."/>
            <person name="Picard A."/>
            <person name="Delseny M."/>
            <person name="Demaille J."/>
            <person name="Van de Peer Y."/>
            <person name="Moreau H."/>
        </authorList>
    </citation>
    <scope>NUCLEOTIDE SEQUENCE [LARGE SCALE GENOMIC DNA]</scope>
    <source>
        <strain evidence="3">OTTH 0595 / CCAP 157/2 / RCC745</strain>
    </source>
</reference>
<dbReference type="AlphaFoldDB" id="A0A090M1S7"/>
<gene>
    <name evidence="2" type="ORF">OT_ostta05g04550</name>
</gene>
<dbReference type="KEGG" id="ota:OT_ostta05g04550"/>
<feature type="region of interest" description="Disordered" evidence="1">
    <location>
        <begin position="1"/>
        <end position="24"/>
    </location>
</feature>
<dbReference type="STRING" id="70448.A0A090M1S7"/>
<comment type="caution">
    <text evidence="2">The sequence shown here is derived from an EMBL/GenBank/DDBJ whole genome shotgun (WGS) entry which is preliminary data.</text>
</comment>
<dbReference type="InterPro" id="IPR052842">
    <property type="entry name" value="ER_Co-chaperone"/>
</dbReference>
<evidence type="ECO:0000313" key="2">
    <source>
        <dbReference type="EMBL" id="CEF98146.1"/>
    </source>
</evidence>
<evidence type="ECO:0000313" key="3">
    <source>
        <dbReference type="Proteomes" id="UP000009170"/>
    </source>
</evidence>
<reference evidence="2 3" key="2">
    <citation type="journal article" date="2014" name="BMC Genomics">
        <title>An improved genome of the model marine alga Ostreococcus tauri unfolds by assessing Illumina de novo assemblies.</title>
        <authorList>
            <person name="Blanc-Mathieu R."/>
            <person name="Verhelst B."/>
            <person name="Derelle E."/>
            <person name="Rombauts S."/>
            <person name="Bouget F.Y."/>
            <person name="Carre I."/>
            <person name="Chateau A."/>
            <person name="Eyre-Walker A."/>
            <person name="Grimsley N."/>
            <person name="Moreau H."/>
            <person name="Piegu B."/>
            <person name="Rivals E."/>
            <person name="Schackwitz W."/>
            <person name="Van de Peer Y."/>
            <person name="Piganeau G."/>
        </authorList>
    </citation>
    <scope>NUCLEOTIDE SEQUENCE [LARGE SCALE GENOMIC DNA]</scope>
    <source>
        <strain evidence="3">OTTH 0595 / CCAP 157/2 / RCC745</strain>
    </source>
</reference>
<proteinExistence type="predicted"/>
<feature type="compositionally biased region" description="Basic and acidic residues" evidence="1">
    <location>
        <begin position="743"/>
        <end position="762"/>
    </location>
</feature>